<dbReference type="AlphaFoldDB" id="K2RYT9"/>
<accession>K2RYT9</accession>
<evidence type="ECO:0000313" key="2">
    <source>
        <dbReference type="EMBL" id="EKG09575.1"/>
    </source>
</evidence>
<protein>
    <submittedName>
        <fullName evidence="2">Uncharacterized protein</fullName>
    </submittedName>
</protein>
<organism evidence="2 3">
    <name type="scientific">Macrophomina phaseolina (strain MS6)</name>
    <name type="common">Charcoal rot fungus</name>
    <dbReference type="NCBI Taxonomy" id="1126212"/>
    <lineage>
        <taxon>Eukaryota</taxon>
        <taxon>Fungi</taxon>
        <taxon>Dikarya</taxon>
        <taxon>Ascomycota</taxon>
        <taxon>Pezizomycotina</taxon>
        <taxon>Dothideomycetes</taxon>
        <taxon>Dothideomycetes incertae sedis</taxon>
        <taxon>Botryosphaeriales</taxon>
        <taxon>Botryosphaeriaceae</taxon>
        <taxon>Macrophomina</taxon>
    </lineage>
</organism>
<dbReference type="Proteomes" id="UP000007129">
    <property type="component" value="Unassembled WGS sequence"/>
</dbReference>
<evidence type="ECO:0000313" key="3">
    <source>
        <dbReference type="Proteomes" id="UP000007129"/>
    </source>
</evidence>
<dbReference type="EMBL" id="AHHD01000610">
    <property type="protein sequence ID" value="EKG09575.1"/>
    <property type="molecule type" value="Genomic_DNA"/>
</dbReference>
<dbReference type="OrthoDB" id="3891782at2759"/>
<proteinExistence type="predicted"/>
<comment type="caution">
    <text evidence="2">The sequence shown here is derived from an EMBL/GenBank/DDBJ whole genome shotgun (WGS) entry which is preliminary data.</text>
</comment>
<dbReference type="HOGENOM" id="CLU_1102974_0_0_1"/>
<dbReference type="InParanoid" id="K2RYT9"/>
<sequence length="252" mass="28192">MPRRKNIPTAIFHERFAVAQGNETYGDCCPCTLSLLLDQGTDSQSPHRGALTIWPRQPIQFEGLDINEPIALRLPLEIIESIDYATDTIEGIPSTIRNHIAMRHAARREAVAITLTVKMSAPGCVIVPKNVSLLTPMDHDRADALAFRRLCEATEIQLYIHANDAAEVPETALNLFSALAQKKGMLASKPSDLRRMYKNRGARETTWKILNVSDPPPAYPHQPQRSTGKRTREGTNQILHISFPLFPIRPVF</sequence>
<name>K2RYT9_MACPH</name>
<dbReference type="VEuPathDB" id="FungiDB:MPH_13362"/>
<gene>
    <name evidence="2" type="ORF">MPH_13362</name>
</gene>
<feature type="region of interest" description="Disordered" evidence="1">
    <location>
        <begin position="212"/>
        <end position="232"/>
    </location>
</feature>
<dbReference type="eggNOG" id="KOG1216">
    <property type="taxonomic scope" value="Eukaryota"/>
</dbReference>
<reference evidence="2 3" key="1">
    <citation type="journal article" date="2012" name="BMC Genomics">
        <title>Tools to kill: Genome of one of the most destructive plant pathogenic fungi Macrophomina phaseolina.</title>
        <authorList>
            <person name="Islam M.S."/>
            <person name="Haque M.S."/>
            <person name="Islam M.M."/>
            <person name="Emdad E.M."/>
            <person name="Halim A."/>
            <person name="Hossen Q.M.M."/>
            <person name="Hossain M.Z."/>
            <person name="Ahmed B."/>
            <person name="Rahim S."/>
            <person name="Rahman M.S."/>
            <person name="Alam M.M."/>
            <person name="Hou S."/>
            <person name="Wan X."/>
            <person name="Saito J.A."/>
            <person name="Alam M."/>
        </authorList>
    </citation>
    <scope>NUCLEOTIDE SEQUENCE [LARGE SCALE GENOMIC DNA]</scope>
    <source>
        <strain evidence="2 3">MS6</strain>
    </source>
</reference>
<evidence type="ECO:0000256" key="1">
    <source>
        <dbReference type="SAM" id="MobiDB-lite"/>
    </source>
</evidence>